<dbReference type="PROSITE" id="PS50949">
    <property type="entry name" value="HTH_GNTR"/>
    <property type="match status" value="1"/>
</dbReference>
<evidence type="ECO:0000256" key="2">
    <source>
        <dbReference type="ARBA" id="ARBA00023125"/>
    </source>
</evidence>
<dbReference type="InterPro" id="IPR036388">
    <property type="entry name" value="WH-like_DNA-bd_sf"/>
</dbReference>
<dbReference type="Pfam" id="PF07729">
    <property type="entry name" value="FCD"/>
    <property type="match status" value="1"/>
</dbReference>
<dbReference type="SUPFAM" id="SSF46785">
    <property type="entry name" value="Winged helix' DNA-binding domain"/>
    <property type="match status" value="1"/>
</dbReference>
<evidence type="ECO:0000313" key="5">
    <source>
        <dbReference type="EMBL" id="QTX31417.1"/>
    </source>
</evidence>
<dbReference type="Proteomes" id="UP000671879">
    <property type="component" value="Chromosome"/>
</dbReference>
<accession>A0A9Q7AK71</accession>
<dbReference type="GO" id="GO:0003700">
    <property type="term" value="F:DNA-binding transcription factor activity"/>
    <property type="evidence" value="ECO:0007669"/>
    <property type="project" value="InterPro"/>
</dbReference>
<dbReference type="PANTHER" id="PTHR43537:SF5">
    <property type="entry name" value="UXU OPERON TRANSCRIPTIONAL REGULATOR"/>
    <property type="match status" value="1"/>
</dbReference>
<dbReference type="Gene3D" id="1.20.120.530">
    <property type="entry name" value="GntR ligand-binding domain-like"/>
    <property type="match status" value="1"/>
</dbReference>
<dbReference type="EMBL" id="CP072943">
    <property type="protein sequence ID" value="QTX31417.1"/>
    <property type="molecule type" value="Genomic_DNA"/>
</dbReference>
<organism evidence="5 6">
    <name type="scientific">Aminithiophilus ramosus</name>
    <dbReference type="NCBI Taxonomy" id="3029084"/>
    <lineage>
        <taxon>Bacteria</taxon>
        <taxon>Thermotogati</taxon>
        <taxon>Synergistota</taxon>
        <taxon>Synergistia</taxon>
        <taxon>Synergistales</taxon>
        <taxon>Aminithiophilaceae</taxon>
        <taxon>Aminithiophilus</taxon>
    </lineage>
</organism>
<keyword evidence="6" id="KW-1185">Reference proteome</keyword>
<dbReference type="AlphaFoldDB" id="A0A9Q7AK71"/>
<protein>
    <submittedName>
        <fullName evidence="5">GntR family transcriptional regulator</fullName>
    </submittedName>
</protein>
<dbReference type="Gene3D" id="1.10.10.10">
    <property type="entry name" value="Winged helix-like DNA-binding domain superfamily/Winged helix DNA-binding domain"/>
    <property type="match status" value="1"/>
</dbReference>
<sequence>MLSRIVPPIRSLREIVYDYLRRQMNEGHLLPGSFFNLKEVSDALGISTTPLREALVQLSSEGFVTIFPRRGAVVNALSLDQIRNIYQLIGALEGSVILEVASRFTDERVAMMAEINDLMALRLQEGRIAEYLELNLRFHGGFLELSENEDLLGQLEIFKQRLYEFPRNEHLVAAWEEKNHSEHVALLEALRRRDFEGASRIIRDVHWSFSVQEPFVRSYYALHLEILERLKAEGGGFSRLRGEDS</sequence>
<dbReference type="Pfam" id="PF00392">
    <property type="entry name" value="GntR"/>
    <property type="match status" value="1"/>
</dbReference>
<dbReference type="InterPro" id="IPR011711">
    <property type="entry name" value="GntR_C"/>
</dbReference>
<proteinExistence type="predicted"/>
<keyword evidence="2" id="KW-0238">DNA-binding</keyword>
<reference evidence="6" key="1">
    <citation type="submission" date="2021-04" db="EMBL/GenBank/DDBJ databases">
        <title>A novel Synergistetes isolate from a pyrite-forming mixed culture.</title>
        <authorList>
            <person name="Bunk B."/>
            <person name="Sproer C."/>
            <person name="Spring S."/>
            <person name="Pester M."/>
        </authorList>
    </citation>
    <scope>NUCLEOTIDE SEQUENCE [LARGE SCALE GENOMIC DNA]</scope>
    <source>
        <strain evidence="6">J.5.4.2-T.3.5.2</strain>
    </source>
</reference>
<evidence type="ECO:0000259" key="4">
    <source>
        <dbReference type="PROSITE" id="PS50949"/>
    </source>
</evidence>
<evidence type="ECO:0000313" key="6">
    <source>
        <dbReference type="Proteomes" id="UP000671879"/>
    </source>
</evidence>
<dbReference type="KEGG" id="aram:KAR29_08500"/>
<keyword evidence="1" id="KW-0805">Transcription regulation</keyword>
<evidence type="ECO:0000256" key="3">
    <source>
        <dbReference type="ARBA" id="ARBA00023163"/>
    </source>
</evidence>
<dbReference type="SMART" id="SM00345">
    <property type="entry name" value="HTH_GNTR"/>
    <property type="match status" value="1"/>
</dbReference>
<dbReference type="InterPro" id="IPR036390">
    <property type="entry name" value="WH_DNA-bd_sf"/>
</dbReference>
<dbReference type="SUPFAM" id="SSF48008">
    <property type="entry name" value="GntR ligand-binding domain-like"/>
    <property type="match status" value="1"/>
</dbReference>
<keyword evidence="3" id="KW-0804">Transcription</keyword>
<evidence type="ECO:0000256" key="1">
    <source>
        <dbReference type="ARBA" id="ARBA00023015"/>
    </source>
</evidence>
<name>A0A9Q7AK71_9BACT</name>
<dbReference type="RefSeq" id="WP_274372575.1">
    <property type="nucleotide sequence ID" value="NZ_CP072943.1"/>
</dbReference>
<feature type="domain" description="HTH gntR-type" evidence="4">
    <location>
        <begin position="10"/>
        <end position="77"/>
    </location>
</feature>
<dbReference type="InterPro" id="IPR008920">
    <property type="entry name" value="TF_FadR/GntR_C"/>
</dbReference>
<dbReference type="SMART" id="SM00895">
    <property type="entry name" value="FCD"/>
    <property type="match status" value="1"/>
</dbReference>
<dbReference type="PANTHER" id="PTHR43537">
    <property type="entry name" value="TRANSCRIPTIONAL REGULATOR, GNTR FAMILY"/>
    <property type="match status" value="1"/>
</dbReference>
<dbReference type="InterPro" id="IPR000524">
    <property type="entry name" value="Tscrpt_reg_HTH_GntR"/>
</dbReference>
<gene>
    <name evidence="5" type="ORF">KAR29_08500</name>
</gene>
<dbReference type="GO" id="GO:0003677">
    <property type="term" value="F:DNA binding"/>
    <property type="evidence" value="ECO:0007669"/>
    <property type="project" value="UniProtKB-KW"/>
</dbReference>